<evidence type="ECO:0000259" key="12">
    <source>
        <dbReference type="Pfam" id="PF15469"/>
    </source>
</evidence>
<dbReference type="InterPro" id="IPR019734">
    <property type="entry name" value="TPR_rpt"/>
</dbReference>
<name>A0AA36FGA7_OCTVU</name>
<comment type="similarity">
    <text evidence="2">Belongs to the SEC5 family.</text>
</comment>
<dbReference type="InterPro" id="IPR014756">
    <property type="entry name" value="Ig_E-set"/>
</dbReference>
<dbReference type="SUPFAM" id="SSF48452">
    <property type="entry name" value="TPR-like"/>
    <property type="match status" value="1"/>
</dbReference>
<feature type="repeat" description="TPR" evidence="8">
    <location>
        <begin position="134"/>
        <end position="167"/>
    </location>
</feature>
<evidence type="ECO:0000256" key="3">
    <source>
        <dbReference type="ARBA" id="ARBA00017526"/>
    </source>
</evidence>
<feature type="repeat" description="TPR" evidence="8">
    <location>
        <begin position="202"/>
        <end position="235"/>
    </location>
</feature>
<dbReference type="InterPro" id="IPR025986">
    <property type="entry name" value="RPAP3-like_C"/>
</dbReference>
<dbReference type="PANTHER" id="PTHR13043">
    <property type="entry name" value="EXOCYST COMPLEX COMPONENT SEC5"/>
    <property type="match status" value="1"/>
</dbReference>
<feature type="region of interest" description="Disordered" evidence="9">
    <location>
        <begin position="305"/>
        <end position="428"/>
    </location>
</feature>
<dbReference type="GO" id="GO:0000145">
    <property type="term" value="C:exocyst"/>
    <property type="evidence" value="ECO:0007669"/>
    <property type="project" value="InterPro"/>
</dbReference>
<dbReference type="PANTHER" id="PTHR13043:SF1">
    <property type="entry name" value="EXOCYST COMPLEX COMPONENT 2"/>
    <property type="match status" value="1"/>
</dbReference>
<dbReference type="Pfam" id="PF13877">
    <property type="entry name" value="RPAP3_C"/>
    <property type="match status" value="1"/>
</dbReference>
<dbReference type="Pfam" id="PF15469">
    <property type="entry name" value="Sec5"/>
    <property type="match status" value="1"/>
</dbReference>
<sequence length="1473" mass="167590">MPISEHEQKLLTLQNQIRENQVEMQDYLKDLDNWQNEISKKEKALKDNKESDKTSSRVLPPIRNSSRRKKKRKVKSTSETTPAPKSNRIRSYDYAAWEKFDADKVCDEISEDKSSSSESLTDEELEELQQKQQALDEKDKGNEYFKKGEYMQAIDHYSRGLQCDPTNPLLAANRAMALLKQDKYAAAEEDCNTCLRLDPTYIKGYLRRATARCGLLKYKEALGDYHKVLRLDPSNKLAQVEADKLQKKIEIAEKCDSEKSVINDDDTPEEAVFKDIFKPPSERSKKPLRRIEIEEIGVEEKLTHDQLSAKMEQSRSKAVQKQINKDQLSFQQYTGDSKKTPPKIEEIQPKPAEKTQPKQTEKTQPKPTEKTQPKQTEKKQPKPTEKTQLKQTEKTQPKPAEEISINAPRQNSPAVTPDETKSTEKSKIPCDQSLVCSVDEESLAFQPDPKKFQYNWPQVKKDSNKISQYLKVLNPESYPTLVNQFIDAEMVTKLCANLQNAFPSDAELIVKHLSHLSKVKRFQMAIMFLSSSEKQVIKDLFDYLKQQPNCEVTELQRITIPAMPIPPPLVTGVSPKEGPPGTRITIRGENLGHDAKDLVGLKICGVDCLLSAEWKTSSKIVARTGPGKGKGEIIVSTRTGGVGSCTVGFRGYFIQIGPLQESAIWIDESQTVLSNLGRGRASSPMLIKDNEDPLGLSDEGTQPKFKEDELLEMFPEASGKMSLENFSPAWYLLENHHSTSFDDLKAGLGYMKRKAAQRSEGPIAFMKSNLSSTIDCLSSLSAMNRMFATDDIRGDCMNSYAVLLMQAKSCADGLFQEVLGRKDKADSTRNALSVLHRFKFLFYLPLHIERNIQRGDYNLVINDFVRARSLFADTQVQIFKKVYKEVEEQINLFRKMLHNKLLELPNSLEEQKKLIRYLVSLESGGEPAWECLNNQQNWLMTMLSHCRNEHIIEGKKLKKEDCTIERKQTTPMSPHQTGYGRNKSSNLTSGQDQSTTTRFKTPQKVLFIEELNDIVTENFPDFWKLGHAYFAGSLIHKETGDKSFKIDSNKHLQFKQMVSDVITFFANLVRAAFLPESLENLPREEREKYGIWPENKQEIPFAWLPHCVRCVRSCVSSLTNLDLPTDSTDLIQELAFDMRTHCMFTLLKQAITDVECLHTKETWNVEADDEYGGTTQLPALFENIVNETIQHLHEVVIQNRTGEYEIFSQQTTQKEATMLCTKLLQAFSVCLHKLAFQQPQSIGDTNKSDSLQDDLPPFDKRLIIMLSNCNHVCNRVIPRLVENLEKHGYVEMDKGLQIAQAKYLELDNKLFEAYIEEKSNPIVGAMEQNMYRGSFDWNTCTKPVAVRSYLKEVLMGMIEVHAEVYAVFPSFVPRVMCKVVEAVAEELSRLMLCSTGFNSNGALQARLELIALQDAVSAYRNDAAIKHFQEALAILTPIGSSKKTEEILLTDFKSTMRFHLMCFYADSVVETPA</sequence>
<feature type="compositionally biased region" description="Polar residues" evidence="9">
    <location>
        <begin position="982"/>
        <end position="997"/>
    </location>
</feature>
<dbReference type="CDD" id="cd00603">
    <property type="entry name" value="IPT_PCSR"/>
    <property type="match status" value="1"/>
</dbReference>
<feature type="region of interest" description="Disordered" evidence="9">
    <location>
        <begin position="965"/>
        <end position="997"/>
    </location>
</feature>
<feature type="domain" description="IPT/TIG" evidence="10">
    <location>
        <begin position="568"/>
        <end position="641"/>
    </location>
</feature>
<feature type="compositionally biased region" description="Basic and acidic residues" evidence="9">
    <location>
        <begin position="336"/>
        <end position="401"/>
    </location>
</feature>
<dbReference type="PROSITE" id="PS50005">
    <property type="entry name" value="TPR"/>
    <property type="match status" value="2"/>
</dbReference>
<evidence type="ECO:0000313" key="14">
    <source>
        <dbReference type="Proteomes" id="UP001162480"/>
    </source>
</evidence>
<dbReference type="GO" id="GO:0006887">
    <property type="term" value="P:exocytosis"/>
    <property type="evidence" value="ECO:0007669"/>
    <property type="project" value="UniProtKB-KW"/>
</dbReference>
<keyword evidence="5" id="KW-0268">Exocytosis</keyword>
<dbReference type="SMART" id="SM00028">
    <property type="entry name" value="TPR"/>
    <property type="match status" value="3"/>
</dbReference>
<feature type="domain" description="Exocyst complex component EXOC2/Sec5 N-terminal" evidence="12">
    <location>
        <begin position="691"/>
        <end position="1463"/>
    </location>
</feature>
<feature type="compositionally biased region" description="Basic and acidic residues" evidence="9">
    <location>
        <begin position="42"/>
        <end position="55"/>
    </location>
</feature>
<keyword evidence="4" id="KW-0813">Transport</keyword>
<feature type="compositionally biased region" description="Basic and acidic residues" evidence="9">
    <location>
        <begin position="418"/>
        <end position="428"/>
    </location>
</feature>
<dbReference type="GO" id="GO:0006893">
    <property type="term" value="P:Golgi to plasma membrane transport"/>
    <property type="evidence" value="ECO:0007669"/>
    <property type="project" value="InterPro"/>
</dbReference>
<evidence type="ECO:0000259" key="10">
    <source>
        <dbReference type="Pfam" id="PF01833"/>
    </source>
</evidence>
<organism evidence="13 14">
    <name type="scientific">Octopus vulgaris</name>
    <name type="common">Common octopus</name>
    <dbReference type="NCBI Taxonomy" id="6645"/>
    <lineage>
        <taxon>Eukaryota</taxon>
        <taxon>Metazoa</taxon>
        <taxon>Spiralia</taxon>
        <taxon>Lophotrochozoa</taxon>
        <taxon>Mollusca</taxon>
        <taxon>Cephalopoda</taxon>
        <taxon>Coleoidea</taxon>
        <taxon>Octopodiformes</taxon>
        <taxon>Octopoda</taxon>
        <taxon>Incirrata</taxon>
        <taxon>Octopodidae</taxon>
        <taxon>Octopus</taxon>
    </lineage>
</organism>
<reference evidence="13" key="1">
    <citation type="submission" date="2023-08" db="EMBL/GenBank/DDBJ databases">
        <authorList>
            <person name="Alioto T."/>
            <person name="Alioto T."/>
            <person name="Gomez Garrido J."/>
        </authorList>
    </citation>
    <scope>NUCLEOTIDE SEQUENCE</scope>
</reference>
<dbReference type="Gene3D" id="1.25.40.10">
    <property type="entry name" value="Tetratricopeptide repeat domain"/>
    <property type="match status" value="1"/>
</dbReference>
<keyword evidence="14" id="KW-1185">Reference proteome</keyword>
<dbReference type="GO" id="GO:0015031">
    <property type="term" value="P:protein transport"/>
    <property type="evidence" value="ECO:0007669"/>
    <property type="project" value="UniProtKB-KW"/>
</dbReference>
<dbReference type="EMBL" id="OX597833">
    <property type="protein sequence ID" value="CAI9737961.1"/>
    <property type="molecule type" value="Genomic_DNA"/>
</dbReference>
<feature type="domain" description="RNA-polymerase II-associated protein 3-like C-terminal" evidence="11">
    <location>
        <begin position="450"/>
        <end position="534"/>
    </location>
</feature>
<feature type="compositionally biased region" description="Basic residues" evidence="9">
    <location>
        <begin position="65"/>
        <end position="75"/>
    </location>
</feature>
<dbReference type="Gene3D" id="2.60.40.10">
    <property type="entry name" value="Immunoglobulins"/>
    <property type="match status" value="1"/>
</dbReference>
<evidence type="ECO:0000256" key="1">
    <source>
        <dbReference type="ARBA" id="ARBA00002660"/>
    </source>
</evidence>
<feature type="compositionally biased region" description="Polar residues" evidence="9">
    <location>
        <begin position="316"/>
        <end position="335"/>
    </location>
</feature>
<evidence type="ECO:0000259" key="11">
    <source>
        <dbReference type="Pfam" id="PF13877"/>
    </source>
</evidence>
<evidence type="ECO:0000256" key="4">
    <source>
        <dbReference type="ARBA" id="ARBA00022448"/>
    </source>
</evidence>
<keyword evidence="8" id="KW-0802">TPR repeat</keyword>
<evidence type="ECO:0000256" key="6">
    <source>
        <dbReference type="ARBA" id="ARBA00022927"/>
    </source>
</evidence>
<evidence type="ECO:0000256" key="7">
    <source>
        <dbReference type="ARBA" id="ARBA00029715"/>
    </source>
</evidence>
<comment type="function">
    <text evidence="1">Component of the exocyst complex involved in the docking of exocytic vesicles with fusion sites on the plasma membrane.</text>
</comment>
<evidence type="ECO:0000256" key="5">
    <source>
        <dbReference type="ARBA" id="ARBA00022483"/>
    </source>
</evidence>
<feature type="region of interest" description="Disordered" evidence="9">
    <location>
        <begin position="111"/>
        <end position="142"/>
    </location>
</feature>
<dbReference type="InterPro" id="IPR039481">
    <property type="entry name" value="EXOC2/Sec5_N_dom"/>
</dbReference>
<dbReference type="InterPro" id="IPR011990">
    <property type="entry name" value="TPR-like_helical_dom_sf"/>
</dbReference>
<gene>
    <name evidence="13" type="ORF">OCTVUL_1B020289</name>
</gene>
<evidence type="ECO:0000256" key="9">
    <source>
        <dbReference type="SAM" id="MobiDB-lite"/>
    </source>
</evidence>
<dbReference type="FunFam" id="2.60.40.10:FF:000196">
    <property type="entry name" value="Exocyst complex component 2"/>
    <property type="match status" value="1"/>
</dbReference>
<dbReference type="Proteomes" id="UP001162480">
    <property type="component" value="Chromosome 20"/>
</dbReference>
<dbReference type="SUPFAM" id="SSF81296">
    <property type="entry name" value="E set domains"/>
    <property type="match status" value="1"/>
</dbReference>
<dbReference type="Pfam" id="PF13414">
    <property type="entry name" value="TPR_11"/>
    <property type="match status" value="1"/>
</dbReference>
<dbReference type="Pfam" id="PF01833">
    <property type="entry name" value="TIG"/>
    <property type="match status" value="1"/>
</dbReference>
<dbReference type="InterPro" id="IPR013783">
    <property type="entry name" value="Ig-like_fold"/>
</dbReference>
<evidence type="ECO:0000256" key="8">
    <source>
        <dbReference type="PROSITE-ProRule" id="PRU00339"/>
    </source>
</evidence>
<evidence type="ECO:0000256" key="2">
    <source>
        <dbReference type="ARBA" id="ARBA00010578"/>
    </source>
</evidence>
<dbReference type="InterPro" id="IPR029175">
    <property type="entry name" value="EXOC2/Sec5"/>
</dbReference>
<protein>
    <recommendedName>
        <fullName evidence="3">Exocyst complex component 2</fullName>
    </recommendedName>
    <alternativeName>
        <fullName evidence="7">Exocyst complex component Sec5</fullName>
    </alternativeName>
</protein>
<feature type="region of interest" description="Disordered" evidence="9">
    <location>
        <begin position="42"/>
        <end position="87"/>
    </location>
</feature>
<accession>A0AA36FGA7</accession>
<dbReference type="InterPro" id="IPR002909">
    <property type="entry name" value="IPT_dom"/>
</dbReference>
<evidence type="ECO:0000313" key="13">
    <source>
        <dbReference type="EMBL" id="CAI9737961.1"/>
    </source>
</evidence>
<keyword evidence="6" id="KW-0653">Protein transport</keyword>
<proteinExistence type="inferred from homology"/>